<evidence type="ECO:0000313" key="3">
    <source>
        <dbReference type="Proteomes" id="UP000812961"/>
    </source>
</evidence>
<accession>A0ABS7G9R3</accession>
<name>A0ABS7G9R3_9BACT</name>
<dbReference type="EMBL" id="JAICCF010000001">
    <property type="protein sequence ID" value="MBW8683534.1"/>
    <property type="molecule type" value="Genomic_DNA"/>
</dbReference>
<reference evidence="2 3" key="1">
    <citation type="submission" date="2021-08" db="EMBL/GenBank/DDBJ databases">
        <title>The genome sequence of Chitinophaga sp. B61.</title>
        <authorList>
            <person name="Zhang X."/>
        </authorList>
    </citation>
    <scope>NUCLEOTIDE SEQUENCE [LARGE SCALE GENOMIC DNA]</scope>
    <source>
        <strain evidence="2 3">B61</strain>
    </source>
</reference>
<proteinExistence type="predicted"/>
<dbReference type="SUPFAM" id="SSF47413">
    <property type="entry name" value="lambda repressor-like DNA-binding domains"/>
    <property type="match status" value="1"/>
</dbReference>
<keyword evidence="3" id="KW-1185">Reference proteome</keyword>
<protein>
    <submittedName>
        <fullName evidence="2">Helix-turn-helix domain-containing protein</fullName>
    </submittedName>
</protein>
<gene>
    <name evidence="2" type="ORF">K1Y79_04230</name>
</gene>
<dbReference type="Pfam" id="PF01381">
    <property type="entry name" value="HTH_3"/>
    <property type="match status" value="1"/>
</dbReference>
<dbReference type="PROSITE" id="PS50943">
    <property type="entry name" value="HTH_CROC1"/>
    <property type="match status" value="1"/>
</dbReference>
<dbReference type="Gene3D" id="1.10.260.40">
    <property type="entry name" value="lambda repressor-like DNA-binding domains"/>
    <property type="match status" value="1"/>
</dbReference>
<comment type="caution">
    <text evidence="2">The sequence shown here is derived from an EMBL/GenBank/DDBJ whole genome shotgun (WGS) entry which is preliminary data.</text>
</comment>
<feature type="domain" description="HTH cro/C1-type" evidence="1">
    <location>
        <begin position="11"/>
        <end position="64"/>
    </location>
</feature>
<dbReference type="SMART" id="SM00530">
    <property type="entry name" value="HTH_XRE"/>
    <property type="match status" value="1"/>
</dbReference>
<evidence type="ECO:0000259" key="1">
    <source>
        <dbReference type="PROSITE" id="PS50943"/>
    </source>
</evidence>
<evidence type="ECO:0000313" key="2">
    <source>
        <dbReference type="EMBL" id="MBW8683534.1"/>
    </source>
</evidence>
<dbReference type="Proteomes" id="UP000812961">
    <property type="component" value="Unassembled WGS sequence"/>
</dbReference>
<organism evidence="2 3">
    <name type="scientific">Chitinophaga rhizophila</name>
    <dbReference type="NCBI Taxonomy" id="2866212"/>
    <lineage>
        <taxon>Bacteria</taxon>
        <taxon>Pseudomonadati</taxon>
        <taxon>Bacteroidota</taxon>
        <taxon>Chitinophagia</taxon>
        <taxon>Chitinophagales</taxon>
        <taxon>Chitinophagaceae</taxon>
        <taxon>Chitinophaga</taxon>
    </lineage>
</organism>
<dbReference type="InterPro" id="IPR010982">
    <property type="entry name" value="Lambda_DNA-bd_dom_sf"/>
</dbReference>
<sequence>MPEKVHQGRAVKRLREILHVKQDVLADALNISQQSVSLLETKETIEPEQLELIAKTLNVPVDAIKNFNEEAQIYNIQHNYEGANPHATSVAVSNHYCVFNPLDKWLETLEENKKLTAALLKEKDEKIALLEKLLGEKKK</sequence>
<dbReference type="CDD" id="cd00093">
    <property type="entry name" value="HTH_XRE"/>
    <property type="match status" value="1"/>
</dbReference>
<dbReference type="InterPro" id="IPR001387">
    <property type="entry name" value="Cro/C1-type_HTH"/>
</dbReference>